<comment type="subcellular location">
    <subcellularLocation>
        <location evidence="1">Cell envelope</location>
    </subcellularLocation>
</comment>
<evidence type="ECO:0000259" key="7">
    <source>
        <dbReference type="Pfam" id="PF13407"/>
    </source>
</evidence>
<evidence type="ECO:0000256" key="2">
    <source>
        <dbReference type="ARBA" id="ARBA00007639"/>
    </source>
</evidence>
<comment type="caution">
    <text evidence="8">The sequence shown here is derived from an EMBL/GenBank/DDBJ whole genome shotgun (WGS) entry which is preliminary data.</text>
</comment>
<evidence type="ECO:0000256" key="4">
    <source>
        <dbReference type="ARBA" id="ARBA00022729"/>
    </source>
</evidence>
<name>A0ABR8PTE3_9CLOT</name>
<organism evidence="8 9">
    <name type="scientific">Clostridium cibarium</name>
    <dbReference type="NCBI Taxonomy" id="2762247"/>
    <lineage>
        <taxon>Bacteria</taxon>
        <taxon>Bacillati</taxon>
        <taxon>Bacillota</taxon>
        <taxon>Clostridia</taxon>
        <taxon>Eubacteriales</taxon>
        <taxon>Clostridiaceae</taxon>
        <taxon>Clostridium</taxon>
    </lineage>
</organism>
<comment type="subunit">
    <text evidence="5">The ABC transporter complex is composed of one ATP-binding protein (MglA), two transmembrane proteins (MglC) and a solute-binding protein (MglB).</text>
</comment>
<comment type="similarity">
    <text evidence="2">Belongs to the bacterial solute-binding protein 2 family.</text>
</comment>
<evidence type="ECO:0000256" key="3">
    <source>
        <dbReference type="ARBA" id="ARBA00022723"/>
    </source>
</evidence>
<protein>
    <recommendedName>
        <fullName evidence="6">D-galactose/methyl-galactoside binding periplasmic protein MglB</fullName>
    </recommendedName>
</protein>
<dbReference type="Pfam" id="PF13407">
    <property type="entry name" value="Peripla_BP_4"/>
    <property type="match status" value="1"/>
</dbReference>
<evidence type="ECO:0000313" key="8">
    <source>
        <dbReference type="EMBL" id="MBD7911448.1"/>
    </source>
</evidence>
<gene>
    <name evidence="8" type="ORF">H9661_08775</name>
</gene>
<keyword evidence="9" id="KW-1185">Reference proteome</keyword>
<dbReference type="SUPFAM" id="SSF53822">
    <property type="entry name" value="Periplasmic binding protein-like I"/>
    <property type="match status" value="1"/>
</dbReference>
<evidence type="ECO:0000256" key="5">
    <source>
        <dbReference type="ARBA" id="ARBA00034323"/>
    </source>
</evidence>
<dbReference type="PANTHER" id="PTHR46847:SF1">
    <property type="entry name" value="D-ALLOSE-BINDING PERIPLASMIC PROTEIN-RELATED"/>
    <property type="match status" value="1"/>
</dbReference>
<dbReference type="EMBL" id="JACSRA010000011">
    <property type="protein sequence ID" value="MBD7911448.1"/>
    <property type="molecule type" value="Genomic_DNA"/>
</dbReference>
<keyword evidence="3" id="KW-0479">Metal-binding</keyword>
<evidence type="ECO:0000313" key="9">
    <source>
        <dbReference type="Proteomes" id="UP000627781"/>
    </source>
</evidence>
<sequence>MRILKRTFSLLICILVTFSTLSQHKIRNINAKANELRQTPVIVDVVLYNFQDAFISLVKQSLENIEKQNEGKVNFRFYDSKGNQAIQDEIISTLVNDNADFLLVNLVDTRSTKDITRVFEQRKIPIIFFNREPADIDTIKFYGKSYYVGTNAIEAGTIQAQILINMWNNNRKALDTNNDGILQYIILRGQQNNIEAEERTKSVISTIEKAGIKTSELAQSIANWDRMLARDNISSLFLRYDNKIEAIIANNDEMAIGAIEALQKYGYNLGNPKKTIVVTGIDATPEAQELIKKGFMAGSVLQDPSEMAKAIYTIGLNVFQGNDPLSDTQYKFDDTGIAVRIPYREYLS</sequence>
<dbReference type="PANTHER" id="PTHR46847">
    <property type="entry name" value="D-ALLOSE-BINDING PERIPLASMIC PROTEIN-RELATED"/>
    <property type="match status" value="1"/>
</dbReference>
<accession>A0ABR8PTE3</accession>
<evidence type="ECO:0000256" key="1">
    <source>
        <dbReference type="ARBA" id="ARBA00004196"/>
    </source>
</evidence>
<dbReference type="CDD" id="cd01539">
    <property type="entry name" value="PBP1_GGBP"/>
    <property type="match status" value="1"/>
</dbReference>
<dbReference type="InterPro" id="IPR028082">
    <property type="entry name" value="Peripla_BP_I"/>
</dbReference>
<feature type="domain" description="Periplasmic binding protein" evidence="7">
    <location>
        <begin position="45"/>
        <end position="322"/>
    </location>
</feature>
<dbReference type="Gene3D" id="3.40.50.2300">
    <property type="match status" value="2"/>
</dbReference>
<dbReference type="Proteomes" id="UP000627781">
    <property type="component" value="Unassembled WGS sequence"/>
</dbReference>
<evidence type="ECO:0000256" key="6">
    <source>
        <dbReference type="ARBA" id="ARBA00034344"/>
    </source>
</evidence>
<dbReference type="InterPro" id="IPR025997">
    <property type="entry name" value="SBP_2_dom"/>
</dbReference>
<dbReference type="RefSeq" id="WP_191768307.1">
    <property type="nucleotide sequence ID" value="NZ_JACSRA010000011.1"/>
</dbReference>
<dbReference type="InterPro" id="IPR044085">
    <property type="entry name" value="MglB-like_PBP1"/>
</dbReference>
<reference evidence="8 9" key="1">
    <citation type="submission" date="2020-08" db="EMBL/GenBank/DDBJ databases">
        <title>A Genomic Blueprint of the Chicken Gut Microbiome.</title>
        <authorList>
            <person name="Gilroy R."/>
            <person name="Ravi A."/>
            <person name="Getino M."/>
            <person name="Pursley I."/>
            <person name="Horton D.L."/>
            <person name="Alikhan N.-F."/>
            <person name="Baker D."/>
            <person name="Gharbi K."/>
            <person name="Hall N."/>
            <person name="Watson M."/>
            <person name="Adriaenssens E.M."/>
            <person name="Foster-Nyarko E."/>
            <person name="Jarju S."/>
            <person name="Secka A."/>
            <person name="Antonio M."/>
            <person name="Oren A."/>
            <person name="Chaudhuri R."/>
            <person name="La Ragione R.M."/>
            <person name="Hildebrand F."/>
            <person name="Pallen M.J."/>
        </authorList>
    </citation>
    <scope>NUCLEOTIDE SEQUENCE [LARGE SCALE GENOMIC DNA]</scope>
    <source>
        <strain evidence="8 9">Sa3CVN1</strain>
    </source>
</reference>
<proteinExistence type="inferred from homology"/>
<keyword evidence="4" id="KW-0732">Signal</keyword>